<comment type="cofactor">
    <cofactor evidence="11">
        <name>Zn(2+)</name>
        <dbReference type="ChEBI" id="CHEBI:29105"/>
    </cofactor>
    <text evidence="11">Binds 1 zinc ion per subunit.</text>
</comment>
<evidence type="ECO:0000256" key="11">
    <source>
        <dbReference type="RuleBase" id="RU003983"/>
    </source>
</evidence>
<feature type="transmembrane region" description="Helical" evidence="12">
    <location>
        <begin position="163"/>
        <end position="185"/>
    </location>
</feature>
<dbReference type="CDD" id="cd07339">
    <property type="entry name" value="M48B_HtpX_like"/>
    <property type="match status" value="1"/>
</dbReference>
<keyword evidence="10 12" id="KW-0472">Membrane</keyword>
<evidence type="ECO:0000256" key="6">
    <source>
        <dbReference type="ARBA" id="ARBA00022801"/>
    </source>
</evidence>
<dbReference type="AlphaFoldDB" id="A0A126T629"/>
<accession>A0A126T629</accession>
<dbReference type="InterPro" id="IPR001915">
    <property type="entry name" value="Peptidase_M48"/>
</dbReference>
<evidence type="ECO:0000256" key="5">
    <source>
        <dbReference type="ARBA" id="ARBA00022723"/>
    </source>
</evidence>
<gene>
    <name evidence="14" type="ORF">JT25_013785</name>
</gene>
<feature type="transmembrane region" description="Helical" evidence="12">
    <location>
        <begin position="41"/>
        <end position="60"/>
    </location>
</feature>
<comment type="subcellular location">
    <subcellularLocation>
        <location evidence="1">Cell membrane</location>
        <topology evidence="1">Multi-pass membrane protein</topology>
    </subcellularLocation>
</comment>
<dbReference type="GO" id="GO:0005886">
    <property type="term" value="C:plasma membrane"/>
    <property type="evidence" value="ECO:0007669"/>
    <property type="project" value="UniProtKB-SubCell"/>
</dbReference>
<evidence type="ECO:0000256" key="8">
    <source>
        <dbReference type="ARBA" id="ARBA00022989"/>
    </source>
</evidence>
<dbReference type="GO" id="GO:0004222">
    <property type="term" value="F:metalloendopeptidase activity"/>
    <property type="evidence" value="ECO:0007669"/>
    <property type="project" value="InterPro"/>
</dbReference>
<keyword evidence="8 12" id="KW-1133">Transmembrane helix</keyword>
<keyword evidence="15" id="KW-1185">Reference proteome</keyword>
<dbReference type="STRING" id="1538553.JT25_013785"/>
<evidence type="ECO:0000256" key="2">
    <source>
        <dbReference type="ARBA" id="ARBA00022475"/>
    </source>
</evidence>
<dbReference type="RefSeq" id="WP_036275161.1">
    <property type="nucleotide sequence ID" value="NZ_CP014476.1"/>
</dbReference>
<keyword evidence="2" id="KW-1003">Cell membrane</keyword>
<dbReference type="GO" id="GO:0006508">
    <property type="term" value="P:proteolysis"/>
    <property type="evidence" value="ECO:0007669"/>
    <property type="project" value="UniProtKB-KW"/>
</dbReference>
<evidence type="ECO:0000256" key="3">
    <source>
        <dbReference type="ARBA" id="ARBA00022670"/>
    </source>
</evidence>
<proteinExistence type="inferred from homology"/>
<evidence type="ECO:0000259" key="13">
    <source>
        <dbReference type="Pfam" id="PF01435"/>
    </source>
</evidence>
<dbReference type="KEGG" id="mdn:JT25_013785"/>
<evidence type="ECO:0000256" key="1">
    <source>
        <dbReference type="ARBA" id="ARBA00004651"/>
    </source>
</evidence>
<feature type="transmembrane region" description="Helical" evidence="12">
    <location>
        <begin position="12"/>
        <end position="35"/>
    </location>
</feature>
<evidence type="ECO:0000256" key="9">
    <source>
        <dbReference type="ARBA" id="ARBA00023049"/>
    </source>
</evidence>
<evidence type="ECO:0000256" key="4">
    <source>
        <dbReference type="ARBA" id="ARBA00022692"/>
    </source>
</evidence>
<keyword evidence="3 11" id="KW-0645">Protease</keyword>
<keyword evidence="9 11" id="KW-0482">Metalloprotease</keyword>
<keyword evidence="6 11" id="KW-0378">Hydrolase</keyword>
<dbReference type="Proteomes" id="UP000030512">
    <property type="component" value="Chromosome"/>
</dbReference>
<feature type="domain" description="Peptidase M48" evidence="13">
    <location>
        <begin position="74"/>
        <end position="280"/>
    </location>
</feature>
<evidence type="ECO:0000313" key="14">
    <source>
        <dbReference type="EMBL" id="AMK77541.1"/>
    </source>
</evidence>
<evidence type="ECO:0000256" key="7">
    <source>
        <dbReference type="ARBA" id="ARBA00022833"/>
    </source>
</evidence>
<evidence type="ECO:0000313" key="15">
    <source>
        <dbReference type="Proteomes" id="UP000030512"/>
    </source>
</evidence>
<dbReference type="InterPro" id="IPR050083">
    <property type="entry name" value="HtpX_protease"/>
</dbReference>
<dbReference type="PANTHER" id="PTHR43221">
    <property type="entry name" value="PROTEASE HTPX"/>
    <property type="match status" value="1"/>
</dbReference>
<dbReference type="GO" id="GO:0046872">
    <property type="term" value="F:metal ion binding"/>
    <property type="evidence" value="ECO:0007669"/>
    <property type="project" value="UniProtKB-KW"/>
</dbReference>
<feature type="transmembrane region" description="Helical" evidence="12">
    <location>
        <begin position="191"/>
        <end position="209"/>
    </location>
</feature>
<keyword evidence="7 11" id="KW-0862">Zinc</keyword>
<evidence type="ECO:0000256" key="10">
    <source>
        <dbReference type="ARBA" id="ARBA00023136"/>
    </source>
</evidence>
<organism evidence="14 15">
    <name type="scientific">Methylomonas denitrificans</name>
    <dbReference type="NCBI Taxonomy" id="1538553"/>
    <lineage>
        <taxon>Bacteria</taxon>
        <taxon>Pseudomonadati</taxon>
        <taxon>Pseudomonadota</taxon>
        <taxon>Gammaproteobacteria</taxon>
        <taxon>Methylococcales</taxon>
        <taxon>Methylococcaceae</taxon>
        <taxon>Methylomonas</taxon>
    </lineage>
</organism>
<dbReference type="PANTHER" id="PTHR43221:SF1">
    <property type="entry name" value="PROTEASE HTPX"/>
    <property type="match status" value="1"/>
</dbReference>
<keyword evidence="5" id="KW-0479">Metal-binding</keyword>
<protein>
    <submittedName>
        <fullName evidence="14">Zn-dependent protease</fullName>
    </submittedName>
</protein>
<keyword evidence="4 12" id="KW-0812">Transmembrane</keyword>
<comment type="similarity">
    <text evidence="11">Belongs to the peptidase M48 family.</text>
</comment>
<dbReference type="OrthoDB" id="15218at2"/>
<sequence>MQSVVWHRHSWLNRLQTALLMLALLAICTLAGSLLFGEEGIWIALATGVFALIFEPAAAWRLTLRLYRARPIYPQEAPALWQTLQVLAERAELPSVPTPYYIPSPLINAFAVGSRKQSAIALTDGLFKQLDSRELAGVLAHEMAHIANNDLRVMGLADAISRITALFAATGQLLLLLSIPLLLFGEISFQINWPGLLLLLFSPHLALLMQLGLSRIREYDADLNAAALTGDPLGLAAALAHIEKVSGGWLSILLPGWGNPEPSWLRTHPPTAERIRRLQALSPSRPQTLWQEPFAAPGYGNRVIIRPARWRIGGLWR</sequence>
<dbReference type="EMBL" id="CP014476">
    <property type="protein sequence ID" value="AMK77541.1"/>
    <property type="molecule type" value="Genomic_DNA"/>
</dbReference>
<evidence type="ECO:0000256" key="12">
    <source>
        <dbReference type="SAM" id="Phobius"/>
    </source>
</evidence>
<name>A0A126T629_9GAMM</name>
<dbReference type="Gene3D" id="3.30.2010.10">
    <property type="entry name" value="Metalloproteases ('zincins'), catalytic domain"/>
    <property type="match status" value="1"/>
</dbReference>
<dbReference type="Pfam" id="PF01435">
    <property type="entry name" value="Peptidase_M48"/>
    <property type="match status" value="1"/>
</dbReference>
<reference evidence="14 15" key="1">
    <citation type="journal article" date="2015" name="Environ. Microbiol.">
        <title>Methane oxidation coupled to nitrate reduction under hypoxia by the Gammaproteobacterium Methylomonas denitrificans, sp. nov. type strain FJG1.</title>
        <authorList>
            <person name="Kits K.D."/>
            <person name="Klotz M.G."/>
            <person name="Stein L.Y."/>
        </authorList>
    </citation>
    <scope>NUCLEOTIDE SEQUENCE [LARGE SCALE GENOMIC DNA]</scope>
    <source>
        <strain evidence="14 15">FJG1</strain>
    </source>
</reference>